<protein>
    <recommendedName>
        <fullName evidence="5">protein adenylyltransferase</fullName>
        <ecNumber evidence="5">2.7.7.108</ecNumber>
    </recommendedName>
</protein>
<evidence type="ECO:0000256" key="2">
    <source>
        <dbReference type="ARBA" id="ARBA00022695"/>
    </source>
</evidence>
<dbReference type="EMBL" id="MKQS01000007">
    <property type="protein sequence ID" value="OFE43857.1"/>
    <property type="molecule type" value="Genomic_DNA"/>
</dbReference>
<dbReference type="Proteomes" id="UP000186931">
    <property type="component" value="Unassembled WGS sequence"/>
</dbReference>
<proteinExistence type="predicted"/>
<dbReference type="PROSITE" id="PS51459">
    <property type="entry name" value="FIDO"/>
    <property type="match status" value="1"/>
</dbReference>
<dbReference type="InterPro" id="IPR036597">
    <property type="entry name" value="Fido-like_dom_sf"/>
</dbReference>
<organism evidence="9 10">
    <name type="scientific">Acinetobacter towneri</name>
    <dbReference type="NCBI Taxonomy" id="202956"/>
    <lineage>
        <taxon>Bacteria</taxon>
        <taxon>Pseudomonadati</taxon>
        <taxon>Pseudomonadota</taxon>
        <taxon>Gammaproteobacteria</taxon>
        <taxon>Moraxellales</taxon>
        <taxon>Moraxellaceae</taxon>
        <taxon>Acinetobacter</taxon>
    </lineage>
</organism>
<feature type="domain" description="Fido" evidence="8">
    <location>
        <begin position="54"/>
        <end position="192"/>
    </location>
</feature>
<dbReference type="Gene3D" id="1.10.3290.10">
    <property type="entry name" value="Fido-like domain"/>
    <property type="match status" value="1"/>
</dbReference>
<keyword evidence="2" id="KW-0548">Nucleotidyltransferase</keyword>
<evidence type="ECO:0000256" key="3">
    <source>
        <dbReference type="ARBA" id="ARBA00022741"/>
    </source>
</evidence>
<evidence type="ECO:0000313" key="10">
    <source>
        <dbReference type="Proteomes" id="UP000186931"/>
    </source>
</evidence>
<gene>
    <name evidence="9" type="ORF">BJN41_03785</name>
</gene>
<evidence type="ECO:0000256" key="7">
    <source>
        <dbReference type="ARBA" id="ARBA00048696"/>
    </source>
</evidence>
<keyword evidence="3" id="KW-0547">Nucleotide-binding</keyword>
<evidence type="ECO:0000259" key="8">
    <source>
        <dbReference type="PROSITE" id="PS51459"/>
    </source>
</evidence>
<keyword evidence="1" id="KW-0808">Transferase</keyword>
<reference evidence="9 10" key="1">
    <citation type="submission" date="2016-10" db="EMBL/GenBank/DDBJ databases">
        <title>Genome of airborne Acinetobacter sp. 5-2Ac02 in the hospital environment: Species near to Acinetobacter towneri.</title>
        <authorList>
            <person name="Barbosa B."/>
            <person name="Fernandez-Garcia L."/>
            <person name="Gato E."/>
            <person name="Leao R."/>
            <person name="Albano R."/>
            <person name="Fernandez B."/>
            <person name="Fernandez-Cuenca F."/>
            <person name="Marques E."/>
            <person name="Tomas M."/>
        </authorList>
    </citation>
    <scope>NUCLEOTIDE SEQUENCE [LARGE SCALE GENOMIC DNA]</scope>
    <source>
        <strain evidence="9 10">5-2Ac02</strain>
    </source>
</reference>
<comment type="caution">
    <text evidence="9">The sequence shown here is derived from an EMBL/GenBank/DDBJ whole genome shotgun (WGS) entry which is preliminary data.</text>
</comment>
<comment type="catalytic activity">
    <reaction evidence="7">
        <text>L-tyrosyl-[protein] + ATP = O-(5'-adenylyl)-L-tyrosyl-[protein] + diphosphate</text>
        <dbReference type="Rhea" id="RHEA:54288"/>
        <dbReference type="Rhea" id="RHEA-COMP:10136"/>
        <dbReference type="Rhea" id="RHEA-COMP:13846"/>
        <dbReference type="ChEBI" id="CHEBI:30616"/>
        <dbReference type="ChEBI" id="CHEBI:33019"/>
        <dbReference type="ChEBI" id="CHEBI:46858"/>
        <dbReference type="ChEBI" id="CHEBI:83624"/>
        <dbReference type="EC" id="2.7.7.108"/>
    </reaction>
</comment>
<keyword evidence="4" id="KW-0067">ATP-binding</keyword>
<dbReference type="PANTHER" id="PTHR39560:SF1">
    <property type="entry name" value="PROTEIN ADENYLYLTRANSFERASE FIC-RELATED"/>
    <property type="match status" value="1"/>
</dbReference>
<dbReference type="SUPFAM" id="SSF140931">
    <property type="entry name" value="Fic-like"/>
    <property type="match status" value="1"/>
</dbReference>
<name>A0A1E8E2L9_9GAMM</name>
<dbReference type="GO" id="GO:0051302">
    <property type="term" value="P:regulation of cell division"/>
    <property type="evidence" value="ECO:0007669"/>
    <property type="project" value="TreeGrafter"/>
</dbReference>
<dbReference type="InterPro" id="IPR003812">
    <property type="entry name" value="Fido"/>
</dbReference>
<evidence type="ECO:0000313" key="9">
    <source>
        <dbReference type="EMBL" id="OFE43857.1"/>
    </source>
</evidence>
<comment type="catalytic activity">
    <reaction evidence="6">
        <text>L-threonyl-[protein] + ATP = 3-O-(5'-adenylyl)-L-threonyl-[protein] + diphosphate</text>
        <dbReference type="Rhea" id="RHEA:54292"/>
        <dbReference type="Rhea" id="RHEA-COMP:11060"/>
        <dbReference type="Rhea" id="RHEA-COMP:13847"/>
        <dbReference type="ChEBI" id="CHEBI:30013"/>
        <dbReference type="ChEBI" id="CHEBI:30616"/>
        <dbReference type="ChEBI" id="CHEBI:33019"/>
        <dbReference type="ChEBI" id="CHEBI:138113"/>
        <dbReference type="EC" id="2.7.7.108"/>
    </reaction>
</comment>
<dbReference type="Pfam" id="PF02661">
    <property type="entry name" value="Fic"/>
    <property type="match status" value="1"/>
</dbReference>
<evidence type="ECO:0000256" key="1">
    <source>
        <dbReference type="ARBA" id="ARBA00022679"/>
    </source>
</evidence>
<dbReference type="PANTHER" id="PTHR39560">
    <property type="entry name" value="PROTEIN ADENYLYLTRANSFERASE FIC-RELATED"/>
    <property type="match status" value="1"/>
</dbReference>
<evidence type="ECO:0000256" key="4">
    <source>
        <dbReference type="ARBA" id="ARBA00022840"/>
    </source>
</evidence>
<dbReference type="EC" id="2.7.7.108" evidence="5"/>
<dbReference type="NCBIfam" id="NF007672">
    <property type="entry name" value="PRK10347.1"/>
    <property type="match status" value="1"/>
</dbReference>
<dbReference type="GO" id="GO:0070733">
    <property type="term" value="F:AMPylase activity"/>
    <property type="evidence" value="ECO:0007669"/>
    <property type="project" value="UniProtKB-EC"/>
</dbReference>
<dbReference type="GO" id="GO:0005524">
    <property type="term" value="F:ATP binding"/>
    <property type="evidence" value="ECO:0007669"/>
    <property type="project" value="UniProtKB-KW"/>
</dbReference>
<evidence type="ECO:0000256" key="6">
    <source>
        <dbReference type="ARBA" id="ARBA00047939"/>
    </source>
</evidence>
<sequence>MDKYGEMGDSIYCYPDSDVLKNKLNIQDAKILQQAELELTEYASTRIEYAEPPYDLKYLQSIHFQLFSDLYAWAGELRQVDIAKGDTRFCTFPRIEIEANKLFKQLEQQHYFQGLAKPVLIQKIADFYCEVNVIHPFREGNGRTQRIFFEHLLAHCGYGVQWSKINNKEVWIQANIDGFNCRLDGLIAIFEACIITPE</sequence>
<dbReference type="RefSeq" id="WP_042893590.1">
    <property type="nucleotide sequence ID" value="NZ_JBDLAC010000037.1"/>
</dbReference>
<accession>A0A1E8E2L9</accession>
<dbReference type="AlphaFoldDB" id="A0A1E8E2L9"/>
<evidence type="ECO:0000256" key="5">
    <source>
        <dbReference type="ARBA" id="ARBA00034531"/>
    </source>
</evidence>